<dbReference type="EMBL" id="GBRH01165996">
    <property type="protein sequence ID" value="JAE31900.1"/>
    <property type="molecule type" value="Transcribed_RNA"/>
</dbReference>
<protein>
    <submittedName>
        <fullName evidence="2">Uncharacterized protein</fullName>
    </submittedName>
</protein>
<reference evidence="2" key="1">
    <citation type="submission" date="2014-09" db="EMBL/GenBank/DDBJ databases">
        <authorList>
            <person name="Magalhaes I.L.F."/>
            <person name="Oliveira U."/>
            <person name="Santos F.R."/>
            <person name="Vidigal T.H.D.A."/>
            <person name="Brescovit A.D."/>
            <person name="Santos A.J."/>
        </authorList>
    </citation>
    <scope>NUCLEOTIDE SEQUENCE</scope>
    <source>
        <tissue evidence="2">Shoot tissue taken approximately 20 cm above the soil surface</tissue>
    </source>
</reference>
<feature type="region of interest" description="Disordered" evidence="1">
    <location>
        <begin position="1"/>
        <end position="25"/>
    </location>
</feature>
<accession>A0A0A9H3V7</accession>
<dbReference type="AlphaFoldDB" id="A0A0A9H3V7"/>
<name>A0A0A9H3V7_ARUDO</name>
<evidence type="ECO:0000313" key="2">
    <source>
        <dbReference type="EMBL" id="JAE31900.1"/>
    </source>
</evidence>
<reference evidence="2" key="2">
    <citation type="journal article" date="2015" name="Data Brief">
        <title>Shoot transcriptome of the giant reed, Arundo donax.</title>
        <authorList>
            <person name="Barrero R.A."/>
            <person name="Guerrero F.D."/>
            <person name="Moolhuijzen P."/>
            <person name="Goolsby J.A."/>
            <person name="Tidwell J."/>
            <person name="Bellgard S.E."/>
            <person name="Bellgard M.I."/>
        </authorList>
    </citation>
    <scope>NUCLEOTIDE SEQUENCE</scope>
    <source>
        <tissue evidence="2">Shoot tissue taken approximately 20 cm above the soil surface</tissue>
    </source>
</reference>
<proteinExistence type="predicted"/>
<sequence length="59" mass="6769">MVQVGRGSTMDRPVSEPLIHQPRKEHRVNPILSAACPIMRATHMGNRRVYYCRRPHFGG</sequence>
<evidence type="ECO:0000256" key="1">
    <source>
        <dbReference type="SAM" id="MobiDB-lite"/>
    </source>
</evidence>
<organism evidence="2">
    <name type="scientific">Arundo donax</name>
    <name type="common">Giant reed</name>
    <name type="synonym">Donax arundinaceus</name>
    <dbReference type="NCBI Taxonomy" id="35708"/>
    <lineage>
        <taxon>Eukaryota</taxon>
        <taxon>Viridiplantae</taxon>
        <taxon>Streptophyta</taxon>
        <taxon>Embryophyta</taxon>
        <taxon>Tracheophyta</taxon>
        <taxon>Spermatophyta</taxon>
        <taxon>Magnoliopsida</taxon>
        <taxon>Liliopsida</taxon>
        <taxon>Poales</taxon>
        <taxon>Poaceae</taxon>
        <taxon>PACMAD clade</taxon>
        <taxon>Arundinoideae</taxon>
        <taxon>Arundineae</taxon>
        <taxon>Arundo</taxon>
    </lineage>
</organism>